<evidence type="ECO:0000313" key="3">
    <source>
        <dbReference type="Proteomes" id="UP000053257"/>
    </source>
</evidence>
<feature type="non-terminal residue" evidence="2">
    <location>
        <position position="1"/>
    </location>
</feature>
<proteinExistence type="predicted"/>
<accession>A0A0C3S3P4</accession>
<dbReference type="AlphaFoldDB" id="A0A0C3S3P4"/>
<evidence type="ECO:0000256" key="1">
    <source>
        <dbReference type="SAM" id="MobiDB-lite"/>
    </source>
</evidence>
<name>A0A0C3S3P4_PHLG1</name>
<organism evidence="2 3">
    <name type="scientific">Phlebiopsis gigantea (strain 11061_1 CR5-6)</name>
    <name type="common">White-rot fungus</name>
    <name type="synonym">Peniophora gigantea</name>
    <dbReference type="NCBI Taxonomy" id="745531"/>
    <lineage>
        <taxon>Eukaryota</taxon>
        <taxon>Fungi</taxon>
        <taxon>Dikarya</taxon>
        <taxon>Basidiomycota</taxon>
        <taxon>Agaricomycotina</taxon>
        <taxon>Agaricomycetes</taxon>
        <taxon>Polyporales</taxon>
        <taxon>Phanerochaetaceae</taxon>
        <taxon>Phlebiopsis</taxon>
    </lineage>
</organism>
<dbReference type="HOGENOM" id="CLU_2559050_0_0_1"/>
<gene>
    <name evidence="2" type="ORF">PHLGIDRAFT_191707</name>
</gene>
<sequence>MFCLGLHFIQGLEVAHSKFPRAQPEPAAAAPLDKPTRSFRPKSIAHLQGNSTPSQQASSTQPAFPGPSPGCTSALAQGRTDK</sequence>
<dbReference type="EMBL" id="KN840571">
    <property type="protein sequence ID" value="KIP04532.1"/>
    <property type="molecule type" value="Genomic_DNA"/>
</dbReference>
<protein>
    <submittedName>
        <fullName evidence="2">Uncharacterized protein</fullName>
    </submittedName>
</protein>
<evidence type="ECO:0000313" key="2">
    <source>
        <dbReference type="EMBL" id="KIP04532.1"/>
    </source>
</evidence>
<feature type="compositionally biased region" description="Low complexity" evidence="1">
    <location>
        <begin position="51"/>
        <end position="63"/>
    </location>
</feature>
<keyword evidence="3" id="KW-1185">Reference proteome</keyword>
<feature type="compositionally biased region" description="Low complexity" evidence="1">
    <location>
        <begin position="20"/>
        <end position="31"/>
    </location>
</feature>
<dbReference type="Proteomes" id="UP000053257">
    <property type="component" value="Unassembled WGS sequence"/>
</dbReference>
<feature type="region of interest" description="Disordered" evidence="1">
    <location>
        <begin position="20"/>
        <end position="82"/>
    </location>
</feature>
<reference evidence="2 3" key="1">
    <citation type="journal article" date="2014" name="PLoS Genet.">
        <title>Analysis of the Phlebiopsis gigantea genome, transcriptome and secretome provides insight into its pioneer colonization strategies of wood.</title>
        <authorList>
            <person name="Hori C."/>
            <person name="Ishida T."/>
            <person name="Igarashi K."/>
            <person name="Samejima M."/>
            <person name="Suzuki H."/>
            <person name="Master E."/>
            <person name="Ferreira P."/>
            <person name="Ruiz-Duenas F.J."/>
            <person name="Held B."/>
            <person name="Canessa P."/>
            <person name="Larrondo L.F."/>
            <person name="Schmoll M."/>
            <person name="Druzhinina I.S."/>
            <person name="Kubicek C.P."/>
            <person name="Gaskell J.A."/>
            <person name="Kersten P."/>
            <person name="St John F."/>
            <person name="Glasner J."/>
            <person name="Sabat G."/>
            <person name="Splinter BonDurant S."/>
            <person name="Syed K."/>
            <person name="Yadav J."/>
            <person name="Mgbeahuruike A.C."/>
            <person name="Kovalchuk A."/>
            <person name="Asiegbu F.O."/>
            <person name="Lackner G."/>
            <person name="Hoffmeister D."/>
            <person name="Rencoret J."/>
            <person name="Gutierrez A."/>
            <person name="Sun H."/>
            <person name="Lindquist E."/>
            <person name="Barry K."/>
            <person name="Riley R."/>
            <person name="Grigoriev I.V."/>
            <person name="Henrissat B."/>
            <person name="Kues U."/>
            <person name="Berka R.M."/>
            <person name="Martinez A.T."/>
            <person name="Covert S.F."/>
            <person name="Blanchette R.A."/>
            <person name="Cullen D."/>
        </authorList>
    </citation>
    <scope>NUCLEOTIDE SEQUENCE [LARGE SCALE GENOMIC DNA]</scope>
    <source>
        <strain evidence="2 3">11061_1 CR5-6</strain>
    </source>
</reference>